<keyword evidence="3" id="KW-1185">Reference proteome</keyword>
<dbReference type="AlphaFoldDB" id="A0A6A6KC84"/>
<feature type="region of interest" description="Disordered" evidence="1">
    <location>
        <begin position="1"/>
        <end position="63"/>
    </location>
</feature>
<evidence type="ECO:0000313" key="2">
    <source>
        <dbReference type="EMBL" id="KAF2286472.1"/>
    </source>
</evidence>
<protein>
    <submittedName>
        <fullName evidence="2">Uncharacterized protein</fullName>
    </submittedName>
</protein>
<dbReference type="PANTHER" id="PTHR36030:SF2">
    <property type="entry name" value="DUF4005 DOMAIN-CONTAINING PROTEIN"/>
    <property type="match status" value="1"/>
</dbReference>
<reference evidence="2 3" key="1">
    <citation type="journal article" date="2020" name="Mol. Plant">
        <title>The Chromosome-Based Rubber Tree Genome Provides New Insights into Spurge Genome Evolution and Rubber Biosynthesis.</title>
        <authorList>
            <person name="Liu J."/>
            <person name="Shi C."/>
            <person name="Shi C.C."/>
            <person name="Li W."/>
            <person name="Zhang Q.J."/>
            <person name="Zhang Y."/>
            <person name="Li K."/>
            <person name="Lu H.F."/>
            <person name="Shi C."/>
            <person name="Zhu S.T."/>
            <person name="Xiao Z.Y."/>
            <person name="Nan H."/>
            <person name="Yue Y."/>
            <person name="Zhu X.G."/>
            <person name="Wu Y."/>
            <person name="Hong X.N."/>
            <person name="Fan G.Y."/>
            <person name="Tong Y."/>
            <person name="Zhang D."/>
            <person name="Mao C.L."/>
            <person name="Liu Y.L."/>
            <person name="Hao S.J."/>
            <person name="Liu W.Q."/>
            <person name="Lv M.Q."/>
            <person name="Zhang H.B."/>
            <person name="Liu Y."/>
            <person name="Hu-Tang G.R."/>
            <person name="Wang J.P."/>
            <person name="Wang J.H."/>
            <person name="Sun Y.H."/>
            <person name="Ni S.B."/>
            <person name="Chen W.B."/>
            <person name="Zhang X.C."/>
            <person name="Jiao Y.N."/>
            <person name="Eichler E.E."/>
            <person name="Li G.H."/>
            <person name="Liu X."/>
            <person name="Gao L.Z."/>
        </authorList>
    </citation>
    <scope>NUCLEOTIDE SEQUENCE [LARGE SCALE GENOMIC DNA]</scope>
    <source>
        <strain evidence="3">cv. GT1</strain>
        <tissue evidence="2">Leaf</tissue>
    </source>
</reference>
<feature type="compositionally biased region" description="Polar residues" evidence="1">
    <location>
        <begin position="1"/>
        <end position="11"/>
    </location>
</feature>
<accession>A0A6A6KC84</accession>
<feature type="compositionally biased region" description="Polar residues" evidence="1">
    <location>
        <begin position="33"/>
        <end position="54"/>
    </location>
</feature>
<evidence type="ECO:0000313" key="3">
    <source>
        <dbReference type="Proteomes" id="UP000467840"/>
    </source>
</evidence>
<evidence type="ECO:0000256" key="1">
    <source>
        <dbReference type="SAM" id="MobiDB-lite"/>
    </source>
</evidence>
<comment type="caution">
    <text evidence="2">The sequence shown here is derived from an EMBL/GenBank/DDBJ whole genome shotgun (WGS) entry which is preliminary data.</text>
</comment>
<sequence>MAGHCSSNKVSPNPCGPNGSGDIPSRQRHANPPSIQRVSSAQPSSMPLQYSSKKVSPAQKRSFHDYGVDENVDMKTASYISYVRESFKVEKVDSEA</sequence>
<gene>
    <name evidence="2" type="ORF">GH714_017175</name>
</gene>
<name>A0A6A6KC84_HEVBR</name>
<dbReference type="PANTHER" id="PTHR36030">
    <property type="entry name" value="CALMODULIN-BINDING DOMAIN-CONTAINING PROTEIN"/>
    <property type="match status" value="1"/>
</dbReference>
<proteinExistence type="predicted"/>
<dbReference type="EMBL" id="JAAGAX010000017">
    <property type="protein sequence ID" value="KAF2286472.1"/>
    <property type="molecule type" value="Genomic_DNA"/>
</dbReference>
<organism evidence="2 3">
    <name type="scientific">Hevea brasiliensis</name>
    <name type="common">Para rubber tree</name>
    <name type="synonym">Siphonia brasiliensis</name>
    <dbReference type="NCBI Taxonomy" id="3981"/>
    <lineage>
        <taxon>Eukaryota</taxon>
        <taxon>Viridiplantae</taxon>
        <taxon>Streptophyta</taxon>
        <taxon>Embryophyta</taxon>
        <taxon>Tracheophyta</taxon>
        <taxon>Spermatophyta</taxon>
        <taxon>Magnoliopsida</taxon>
        <taxon>eudicotyledons</taxon>
        <taxon>Gunneridae</taxon>
        <taxon>Pentapetalae</taxon>
        <taxon>rosids</taxon>
        <taxon>fabids</taxon>
        <taxon>Malpighiales</taxon>
        <taxon>Euphorbiaceae</taxon>
        <taxon>Crotonoideae</taxon>
        <taxon>Micrandreae</taxon>
        <taxon>Hevea</taxon>
    </lineage>
</organism>
<dbReference type="Proteomes" id="UP000467840">
    <property type="component" value="Chromosome 3"/>
</dbReference>